<keyword evidence="2" id="KW-1185">Reference proteome</keyword>
<proteinExistence type="predicted"/>
<dbReference type="EMBL" id="JBJURJ010000031">
    <property type="protein sequence ID" value="MFM9332453.1"/>
    <property type="molecule type" value="Genomic_DNA"/>
</dbReference>
<dbReference type="EC" id="2.5.1.-" evidence="1"/>
<organism evidence="1 2">
    <name type="scientific">Paenibacillus mesotrionivorans</name>
    <dbReference type="NCBI Taxonomy" id="3160968"/>
    <lineage>
        <taxon>Bacteria</taxon>
        <taxon>Bacillati</taxon>
        <taxon>Bacillota</taxon>
        <taxon>Bacilli</taxon>
        <taxon>Bacillales</taxon>
        <taxon>Paenibacillaceae</taxon>
        <taxon>Paenibacillus</taxon>
    </lineage>
</organism>
<accession>A0ACC7P676</accession>
<keyword evidence="1" id="KW-0808">Transferase</keyword>
<name>A0ACC7P676_9BACL</name>
<evidence type="ECO:0000313" key="2">
    <source>
        <dbReference type="Proteomes" id="UP001631969"/>
    </source>
</evidence>
<gene>
    <name evidence="1" type="primary">mnmH</name>
    <name evidence="1" type="ORF">ACI1P1_29575</name>
</gene>
<sequence length="344" mass="38677">MFQDISVEDLLIRRKNGDLVTVDVRSPSEFRDGTIPGSINIPFFNDEERAEIGTLYTRVSVQAAKDRGLEIASAKLPALVKEFQSIGREKGVFCWRGGMRSRTVSTVLSLMGIRVYRLEGGYRDYRRWTTARLEHMAQRPWPSYVLQGNTGTGKTAILQALQAEGYPVADLEGMAGHRGSIFGGVGVLPHNQKTFDAYLAERLGTLEHSPWILLEAESRKVGKITLPEFIMHSKEEGRTILLELPLEVRAKHIVADYQPELYGEALLAAYRFIKERIHTPIAKEIESKLLSGAYEEAVLLLLEYYYDPLYAHSEGVYKEAPMVVKAATIEEALDRVRELLPPLG</sequence>
<protein>
    <submittedName>
        <fullName evidence="1">tRNA 2-selenouridine(34) synthase MnmH</fullName>
        <ecNumber evidence="1">2.5.1.-</ecNumber>
    </submittedName>
</protein>
<reference evidence="1" key="1">
    <citation type="submission" date="2024-12" db="EMBL/GenBank/DDBJ databases">
        <authorList>
            <person name="Wu N."/>
        </authorList>
    </citation>
    <scope>NUCLEOTIDE SEQUENCE</scope>
    <source>
        <strain evidence="1">P15</strain>
    </source>
</reference>
<comment type="caution">
    <text evidence="1">The sequence shown here is derived from an EMBL/GenBank/DDBJ whole genome shotgun (WGS) entry which is preliminary data.</text>
</comment>
<dbReference type="Proteomes" id="UP001631969">
    <property type="component" value="Unassembled WGS sequence"/>
</dbReference>
<evidence type="ECO:0000313" key="1">
    <source>
        <dbReference type="EMBL" id="MFM9332453.1"/>
    </source>
</evidence>